<dbReference type="SUPFAM" id="SSF56935">
    <property type="entry name" value="Porins"/>
    <property type="match status" value="1"/>
</dbReference>
<dbReference type="Gene3D" id="3.55.50.30">
    <property type="match status" value="1"/>
</dbReference>
<dbReference type="InterPro" id="IPR036942">
    <property type="entry name" value="Beta-barrel_TonB_sf"/>
</dbReference>
<dbReference type="NCBIfam" id="TIGR01782">
    <property type="entry name" value="TonB-Xanth-Caul"/>
    <property type="match status" value="1"/>
</dbReference>
<keyword evidence="4" id="KW-0408">Iron</keyword>
<dbReference type="InterPro" id="IPR011662">
    <property type="entry name" value="Secretin/TonB_short_N"/>
</dbReference>
<evidence type="ECO:0000313" key="11">
    <source>
        <dbReference type="Proteomes" id="UP000278756"/>
    </source>
</evidence>
<dbReference type="InterPro" id="IPR010104">
    <property type="entry name" value="TonB_rcpt_bac"/>
</dbReference>
<dbReference type="GO" id="GO:0009279">
    <property type="term" value="C:cell outer membrane"/>
    <property type="evidence" value="ECO:0007669"/>
    <property type="project" value="UniProtKB-SubCell"/>
</dbReference>
<keyword evidence="3" id="KW-0410">Iron transport</keyword>
<evidence type="ECO:0000256" key="7">
    <source>
        <dbReference type="RuleBase" id="RU003357"/>
    </source>
</evidence>
<gene>
    <name evidence="10" type="ORF">EM6_3355</name>
</gene>
<keyword evidence="7" id="KW-0798">TonB box</keyword>
<dbReference type="InterPro" id="IPR000531">
    <property type="entry name" value="Beta-barrel_TonB"/>
</dbReference>
<evidence type="ECO:0000256" key="1">
    <source>
        <dbReference type="ARBA" id="ARBA00004442"/>
    </source>
</evidence>
<keyword evidence="8" id="KW-0732">Signal</keyword>
<dbReference type="EMBL" id="AP018829">
    <property type="protein sequence ID" value="BBF82714.1"/>
    <property type="molecule type" value="Genomic_DNA"/>
</dbReference>
<dbReference type="Pfam" id="PF07660">
    <property type="entry name" value="STN"/>
    <property type="match status" value="1"/>
</dbReference>
<geneLocation type="plasmid" evidence="11">
    <name>pasem-1 dna</name>
</geneLocation>
<dbReference type="Pfam" id="PF00593">
    <property type="entry name" value="TonB_dep_Rec_b-barrel"/>
    <property type="match status" value="1"/>
</dbReference>
<evidence type="ECO:0000259" key="9">
    <source>
        <dbReference type="SMART" id="SM00965"/>
    </source>
</evidence>
<dbReference type="Pfam" id="PF07715">
    <property type="entry name" value="Plug"/>
    <property type="match status" value="1"/>
</dbReference>
<dbReference type="RefSeq" id="WP_126424335.1">
    <property type="nucleotide sequence ID" value="NZ_AP018829.1"/>
</dbReference>
<feature type="chain" id="PRO_5018003231" evidence="8">
    <location>
        <begin position="26"/>
        <end position="1043"/>
    </location>
</feature>
<dbReference type="InterPro" id="IPR037066">
    <property type="entry name" value="Plug_dom_sf"/>
</dbReference>
<keyword evidence="2" id="KW-0813">Transport</keyword>
<protein>
    <submittedName>
        <fullName evidence="10">TonB-dependent receptor</fullName>
    </submittedName>
</protein>
<dbReference type="Gene3D" id="2.170.130.10">
    <property type="entry name" value="TonB-dependent receptor, plug domain"/>
    <property type="match status" value="1"/>
</dbReference>
<keyword evidence="5 7" id="KW-0472">Membrane</keyword>
<dbReference type="GO" id="GO:0006826">
    <property type="term" value="P:iron ion transport"/>
    <property type="evidence" value="ECO:0007669"/>
    <property type="project" value="UniProtKB-KW"/>
</dbReference>
<name>A0A3G9GBW2_9CAUL</name>
<organism evidence="10 11">
    <name type="scientific">Asticcacaulis excentricus</name>
    <dbReference type="NCBI Taxonomy" id="78587"/>
    <lineage>
        <taxon>Bacteria</taxon>
        <taxon>Pseudomonadati</taxon>
        <taxon>Pseudomonadota</taxon>
        <taxon>Alphaproteobacteria</taxon>
        <taxon>Caulobacterales</taxon>
        <taxon>Caulobacteraceae</taxon>
        <taxon>Asticcacaulis</taxon>
    </lineage>
</organism>
<dbReference type="AlphaFoldDB" id="A0A3G9GBW2"/>
<sequence length="1043" mass="113369">MVPFCKSGLSASLLWLGLSVSAVQAQTQSQEKPFDIPAGPAPESVMRFARQSGWQILANSSDLDGIDTPSVRGKMAPETALARLLAGTPLTLRRKGSETALIVRQAISAPVPEPVVETPPALIVVTGFRRSYADAVQIKRTAVGVSDAISSDGLGRFPDLNIGEAAQRITGVQINREADARSATVNLRGLPGTYARITINGQAFADPVLDSSTPLGAFHSDIFTSIRVVKTLGPGDASGGLSGNMDLEIQPALSRKPGGQARLSWEYNDLGKSLTPAFSLGYNARLSESLGLYATLAYKRERFRRDSIVFQYTPLSEDTADFASLYADYYAPYAADGTCRSGHVCSQVGTGRLGQSGVLFPSDIRQVTRYNSGRLFSTALGGQYRRGRLTFGISGFFTQRRLDENHLDLVEIDLRPKGGQVVPQVGVARLPGGTAYVDQFSFATPQVNLSSRSEPAQQQAWSVDSRVAWASERTTLTGTLVTSRGRNVYEQTQIDWRTAARPDNGLSGTLQSGGPDIADYRLSLNSAAIVVTPGPWQWLGPANASFHQNAQGDQIVVSGSSGYADNRLDAAQFDARQRIGVAGLEALSGGVRFERTVFASEGYRTSAKGIRVDAIDDSLLGDSGIRDFFGGVAPGHLTGFRQADFARTAARLRPLQVSPSDQLNPTGWINDPYNTYYASNNFTVATETRAVFLQGEFQSRVSALPLTLLWGTRHEATQQVITTLNRQERRTGEVGYQPATFTQTHSQWLPSVQIRAGLRDDLVLRLAAYKTFSRPQPRNLSPATSVSATSNGYAIVYGGYDLRPYTSNAQDLSLEWYNRPGSLVSLALFRKRITNLIAPEWRLERLCPADATAFGLGHLRIEGGQCLSDQFVNGQPAVITASGNFNQDSPLTVDGLELSVQQTFDFLPGAWRYLGGVANLAYTRVAGRVADGTRSVLPGVSERTYNLIGYYETPRFGVRVVYNYRDEYTLAGVNTFFGSSSRVKSRGQVDASASYRLKSGFTVSLDAFNLSDARRSQFQSDPRLPRVNDYDGRTLSLNVRAQF</sequence>
<reference evidence="11" key="1">
    <citation type="journal article" date="2017" name="Biotechnol. Biofuels">
        <title>Evaluation of environmental bacterial communities as a factor affecting the growth of duckweed Lemna minor.</title>
        <authorList>
            <person name="Ishizawa H."/>
            <person name="Kuroda M."/>
            <person name="Morikawa M."/>
            <person name="Ike M."/>
        </authorList>
    </citation>
    <scope>NUCLEOTIDE SEQUENCE [LARGE SCALE GENOMIC DNA]</scope>
    <source>
        <strain evidence="11">M6</strain>
    </source>
</reference>
<evidence type="ECO:0000256" key="8">
    <source>
        <dbReference type="SAM" id="SignalP"/>
    </source>
</evidence>
<comment type="similarity">
    <text evidence="7">Belongs to the TonB-dependent receptor family.</text>
</comment>
<dbReference type="Proteomes" id="UP000278756">
    <property type="component" value="Plasmid pASEM-1"/>
</dbReference>
<evidence type="ECO:0000256" key="6">
    <source>
        <dbReference type="ARBA" id="ARBA00023237"/>
    </source>
</evidence>
<accession>A0A3G9GBW2</accession>
<dbReference type="PANTHER" id="PTHR40980">
    <property type="entry name" value="PLUG DOMAIN-CONTAINING PROTEIN"/>
    <property type="match status" value="1"/>
</dbReference>
<keyword evidence="10" id="KW-0614">Plasmid</keyword>
<dbReference type="Gene3D" id="2.40.170.20">
    <property type="entry name" value="TonB-dependent receptor, beta-barrel domain"/>
    <property type="match status" value="1"/>
</dbReference>
<keyword evidence="6" id="KW-0998">Cell outer membrane</keyword>
<dbReference type="OrthoDB" id="8728606at2"/>
<proteinExistence type="inferred from homology"/>
<evidence type="ECO:0000256" key="5">
    <source>
        <dbReference type="ARBA" id="ARBA00023136"/>
    </source>
</evidence>
<evidence type="ECO:0000256" key="2">
    <source>
        <dbReference type="ARBA" id="ARBA00022448"/>
    </source>
</evidence>
<evidence type="ECO:0000256" key="3">
    <source>
        <dbReference type="ARBA" id="ARBA00022496"/>
    </source>
</evidence>
<keyword evidence="10" id="KW-0675">Receptor</keyword>
<reference evidence="11" key="2">
    <citation type="journal article" date="2017" name="Plant Physiol. Biochem.">
        <title>Differential oxidative and antioxidative response of duckweed Lemna minor toward plant growth promoting/inhibiting bacteria.</title>
        <authorList>
            <person name="Ishizawa H."/>
            <person name="Kuroda M."/>
            <person name="Morikawa M."/>
            <person name="Ike M."/>
        </authorList>
    </citation>
    <scope>NUCLEOTIDE SEQUENCE [LARGE SCALE GENOMIC DNA]</scope>
    <source>
        <strain evidence="11">M6</strain>
    </source>
</reference>
<keyword evidence="3" id="KW-0406">Ion transport</keyword>
<dbReference type="PANTHER" id="PTHR40980:SF3">
    <property type="entry name" value="TONB-DEPENDENT RECEPTOR-LIKE BETA-BARREL DOMAIN-CONTAINING PROTEIN"/>
    <property type="match status" value="1"/>
</dbReference>
<comment type="subcellular location">
    <subcellularLocation>
        <location evidence="1 7">Cell outer membrane</location>
    </subcellularLocation>
</comment>
<dbReference type="InterPro" id="IPR012910">
    <property type="entry name" value="Plug_dom"/>
</dbReference>
<evidence type="ECO:0000313" key="10">
    <source>
        <dbReference type="EMBL" id="BBF82714.1"/>
    </source>
</evidence>
<evidence type="ECO:0000256" key="4">
    <source>
        <dbReference type="ARBA" id="ARBA00023004"/>
    </source>
</evidence>
<feature type="signal peptide" evidence="8">
    <location>
        <begin position="1"/>
        <end position="25"/>
    </location>
</feature>
<dbReference type="SMART" id="SM00965">
    <property type="entry name" value="STN"/>
    <property type="match status" value="1"/>
</dbReference>
<feature type="domain" description="Secretin/TonB short N-terminal" evidence="9">
    <location>
        <begin position="54"/>
        <end position="106"/>
    </location>
</feature>